<evidence type="ECO:0000313" key="8">
    <source>
        <dbReference type="EMBL" id="CAD7646847.1"/>
    </source>
</evidence>
<comment type="subcellular location">
    <subcellularLocation>
        <location evidence="1">Endomembrane system</location>
        <topology evidence="1">Multi-pass membrane protein</topology>
    </subcellularLocation>
</comment>
<comment type="similarity">
    <text evidence="2">Belongs to the DRAM/TMEM150 family.</text>
</comment>
<proteinExistence type="inferred from homology"/>
<organism evidence="8">
    <name type="scientific">Oppiella nova</name>
    <dbReference type="NCBI Taxonomy" id="334625"/>
    <lineage>
        <taxon>Eukaryota</taxon>
        <taxon>Metazoa</taxon>
        <taxon>Ecdysozoa</taxon>
        <taxon>Arthropoda</taxon>
        <taxon>Chelicerata</taxon>
        <taxon>Arachnida</taxon>
        <taxon>Acari</taxon>
        <taxon>Acariformes</taxon>
        <taxon>Sarcoptiformes</taxon>
        <taxon>Oribatida</taxon>
        <taxon>Brachypylina</taxon>
        <taxon>Oppioidea</taxon>
        <taxon>Oppiidae</taxon>
        <taxon>Oppiella</taxon>
    </lineage>
</organism>
<evidence type="ECO:0000313" key="9">
    <source>
        <dbReference type="Proteomes" id="UP000728032"/>
    </source>
</evidence>
<name>A0A7R9LUR5_9ACAR</name>
<keyword evidence="9" id="KW-1185">Reference proteome</keyword>
<evidence type="ECO:0000256" key="6">
    <source>
        <dbReference type="SAM" id="Phobius"/>
    </source>
</evidence>
<evidence type="ECO:0000256" key="2">
    <source>
        <dbReference type="ARBA" id="ARBA00006565"/>
    </source>
</evidence>
<dbReference type="OrthoDB" id="191706at2759"/>
<dbReference type="EMBL" id="CAJPVJ010002541">
    <property type="protein sequence ID" value="CAG2166413.1"/>
    <property type="molecule type" value="Genomic_DNA"/>
</dbReference>
<dbReference type="InterPro" id="IPR050911">
    <property type="entry name" value="DRAM/TMEM150_Autophagy_Mod"/>
</dbReference>
<dbReference type="GO" id="GO:0012505">
    <property type="term" value="C:endomembrane system"/>
    <property type="evidence" value="ECO:0007669"/>
    <property type="project" value="UniProtKB-SubCell"/>
</dbReference>
<dbReference type="EMBL" id="OC917366">
    <property type="protein sequence ID" value="CAD7646847.1"/>
    <property type="molecule type" value="Genomic_DNA"/>
</dbReference>
<feature type="transmembrane region" description="Helical" evidence="6">
    <location>
        <begin position="108"/>
        <end position="127"/>
    </location>
</feature>
<protein>
    <recommendedName>
        <fullName evidence="7">CWH43-like N-terminal domain-containing protein</fullName>
    </recommendedName>
</protein>
<dbReference type="PANTHER" id="PTHR21324">
    <property type="entry name" value="FASTING-INDUCIBLE INTEGRAL MEMBRANE PROTEIN TM6P1-RELATED"/>
    <property type="match status" value="1"/>
</dbReference>
<evidence type="ECO:0000256" key="3">
    <source>
        <dbReference type="ARBA" id="ARBA00022692"/>
    </source>
</evidence>
<evidence type="ECO:0000259" key="7">
    <source>
        <dbReference type="Pfam" id="PF10277"/>
    </source>
</evidence>
<accession>A0A7R9LUR5</accession>
<evidence type="ECO:0000256" key="5">
    <source>
        <dbReference type="ARBA" id="ARBA00023136"/>
    </source>
</evidence>
<dbReference type="PANTHER" id="PTHR21324:SF2">
    <property type="entry name" value="EG:22E5.9 PROTEIN"/>
    <property type="match status" value="1"/>
</dbReference>
<dbReference type="InterPro" id="IPR019402">
    <property type="entry name" value="CWH43_N"/>
</dbReference>
<sequence>MYNYELRRMLKYGQPGYITHTIGAIMEWTHVLTYGPYALTIGFGNGQVYPWLPYVSDTGTLAPGATLFTLYFTINSMIFLAILLIRWQSIKSFNQTNSVLLTKLNGRAVGSGLCAVLGGLLVAYIPATDLRLWHPGQPGFIPHLISSVFEWVAIMTTGPYMADCNG</sequence>
<evidence type="ECO:0000256" key="4">
    <source>
        <dbReference type="ARBA" id="ARBA00022989"/>
    </source>
</evidence>
<feature type="domain" description="CWH43-like N-terminal" evidence="7">
    <location>
        <begin position="41"/>
        <end position="134"/>
    </location>
</feature>
<feature type="transmembrane region" description="Helical" evidence="6">
    <location>
        <begin position="139"/>
        <end position="162"/>
    </location>
</feature>
<feature type="transmembrane region" description="Helical" evidence="6">
    <location>
        <begin position="68"/>
        <end position="87"/>
    </location>
</feature>
<dbReference type="Proteomes" id="UP000728032">
    <property type="component" value="Unassembled WGS sequence"/>
</dbReference>
<keyword evidence="3 6" id="KW-0812">Transmembrane</keyword>
<dbReference type="Pfam" id="PF10277">
    <property type="entry name" value="Frag1"/>
    <property type="match status" value="1"/>
</dbReference>
<keyword evidence="4 6" id="KW-1133">Transmembrane helix</keyword>
<reference evidence="8" key="1">
    <citation type="submission" date="2020-11" db="EMBL/GenBank/DDBJ databases">
        <authorList>
            <person name="Tran Van P."/>
        </authorList>
    </citation>
    <scope>NUCLEOTIDE SEQUENCE</scope>
</reference>
<keyword evidence="5 6" id="KW-0472">Membrane</keyword>
<gene>
    <name evidence="8" type="ORF">ONB1V03_LOCUS5936</name>
</gene>
<evidence type="ECO:0000256" key="1">
    <source>
        <dbReference type="ARBA" id="ARBA00004127"/>
    </source>
</evidence>
<dbReference type="AlphaFoldDB" id="A0A7R9LUR5"/>